<feature type="compositionally biased region" description="Polar residues" evidence="1">
    <location>
        <begin position="74"/>
        <end position="98"/>
    </location>
</feature>
<protein>
    <recommendedName>
        <fullName evidence="2">WW domain-containing protein</fullName>
    </recommendedName>
</protein>
<dbReference type="OrthoDB" id="2444812at2759"/>
<feature type="compositionally biased region" description="Basic and acidic residues" evidence="1">
    <location>
        <begin position="210"/>
        <end position="234"/>
    </location>
</feature>
<feature type="region of interest" description="Disordered" evidence="1">
    <location>
        <begin position="205"/>
        <end position="250"/>
    </location>
</feature>
<dbReference type="InterPro" id="IPR001202">
    <property type="entry name" value="WW_dom"/>
</dbReference>
<dbReference type="InterPro" id="IPR036020">
    <property type="entry name" value="WW_dom_sf"/>
</dbReference>
<dbReference type="Gene3D" id="2.20.70.10">
    <property type="match status" value="1"/>
</dbReference>
<proteinExistence type="predicted"/>
<dbReference type="CDD" id="cd00201">
    <property type="entry name" value="WW"/>
    <property type="match status" value="1"/>
</dbReference>
<evidence type="ECO:0000256" key="1">
    <source>
        <dbReference type="SAM" id="MobiDB-lite"/>
    </source>
</evidence>
<dbReference type="Pfam" id="PF00397">
    <property type="entry name" value="WW"/>
    <property type="match status" value="1"/>
</dbReference>
<feature type="region of interest" description="Disordered" evidence="1">
    <location>
        <begin position="44"/>
        <end position="119"/>
    </location>
</feature>
<dbReference type="PROSITE" id="PS50020">
    <property type="entry name" value="WW_DOMAIN_2"/>
    <property type="match status" value="1"/>
</dbReference>
<organism evidence="3 4">
    <name type="scientific">Viridothelium virens</name>
    <name type="common">Speckled blister lichen</name>
    <name type="synonym">Trypethelium virens</name>
    <dbReference type="NCBI Taxonomy" id="1048519"/>
    <lineage>
        <taxon>Eukaryota</taxon>
        <taxon>Fungi</taxon>
        <taxon>Dikarya</taxon>
        <taxon>Ascomycota</taxon>
        <taxon>Pezizomycotina</taxon>
        <taxon>Dothideomycetes</taxon>
        <taxon>Dothideomycetes incertae sedis</taxon>
        <taxon>Trypetheliales</taxon>
        <taxon>Trypetheliaceae</taxon>
        <taxon>Viridothelium</taxon>
    </lineage>
</organism>
<keyword evidence="4" id="KW-1185">Reference proteome</keyword>
<name>A0A6A6GX74_VIRVR</name>
<dbReference type="SUPFAM" id="SSF51045">
    <property type="entry name" value="WW domain"/>
    <property type="match status" value="1"/>
</dbReference>
<dbReference type="AlphaFoldDB" id="A0A6A6GX74"/>
<evidence type="ECO:0000313" key="4">
    <source>
        <dbReference type="Proteomes" id="UP000800092"/>
    </source>
</evidence>
<feature type="region of interest" description="Disordered" evidence="1">
    <location>
        <begin position="1"/>
        <end position="27"/>
    </location>
</feature>
<dbReference type="EMBL" id="ML991845">
    <property type="protein sequence ID" value="KAF2230219.1"/>
    <property type="molecule type" value="Genomic_DNA"/>
</dbReference>
<sequence length="250" mass="27555">MATDEYPAGPPLPDEAPPDDGWTNHWDPNTRAWYFHNHFTGVSTWDNPRIPEASDSYGPPSSTIFSGPEATSFYEPSSSTIPPAPGTSSAHLSSTSYPSEPPPATGGYNPKIHGDYDPNAEYARAYNDDETTTVGADTSPGAFSSTTAAAIADSEGTEEAAQYLASAHFNRFTGRFQDAKNVNPERHSDEAKAKRQLNAFYDADAQANSHDGKSLKAERQGKKLTRQEVRAYNEKRKKRKEEKRRAFFRD</sequence>
<reference evidence="3" key="1">
    <citation type="journal article" date="2020" name="Stud. Mycol.">
        <title>101 Dothideomycetes genomes: a test case for predicting lifestyles and emergence of pathogens.</title>
        <authorList>
            <person name="Haridas S."/>
            <person name="Albert R."/>
            <person name="Binder M."/>
            <person name="Bloem J."/>
            <person name="Labutti K."/>
            <person name="Salamov A."/>
            <person name="Andreopoulos B."/>
            <person name="Baker S."/>
            <person name="Barry K."/>
            <person name="Bills G."/>
            <person name="Bluhm B."/>
            <person name="Cannon C."/>
            <person name="Castanera R."/>
            <person name="Culley D."/>
            <person name="Daum C."/>
            <person name="Ezra D."/>
            <person name="Gonzalez J."/>
            <person name="Henrissat B."/>
            <person name="Kuo A."/>
            <person name="Liang C."/>
            <person name="Lipzen A."/>
            <person name="Lutzoni F."/>
            <person name="Magnuson J."/>
            <person name="Mondo S."/>
            <person name="Nolan M."/>
            <person name="Ohm R."/>
            <person name="Pangilinan J."/>
            <person name="Park H.-J."/>
            <person name="Ramirez L."/>
            <person name="Alfaro M."/>
            <person name="Sun H."/>
            <person name="Tritt A."/>
            <person name="Yoshinaga Y."/>
            <person name="Zwiers L.-H."/>
            <person name="Turgeon B."/>
            <person name="Goodwin S."/>
            <person name="Spatafora J."/>
            <person name="Crous P."/>
            <person name="Grigoriev I."/>
        </authorList>
    </citation>
    <scope>NUCLEOTIDE SEQUENCE</scope>
    <source>
        <strain evidence="3">Tuck. ex Michener</strain>
    </source>
</reference>
<gene>
    <name evidence="3" type="ORF">EV356DRAFT_509273</name>
</gene>
<evidence type="ECO:0000313" key="3">
    <source>
        <dbReference type="EMBL" id="KAF2230219.1"/>
    </source>
</evidence>
<dbReference type="PROSITE" id="PS01159">
    <property type="entry name" value="WW_DOMAIN_1"/>
    <property type="match status" value="1"/>
</dbReference>
<dbReference type="Proteomes" id="UP000800092">
    <property type="component" value="Unassembled WGS sequence"/>
</dbReference>
<evidence type="ECO:0000259" key="2">
    <source>
        <dbReference type="PROSITE" id="PS50020"/>
    </source>
</evidence>
<feature type="domain" description="WW" evidence="2">
    <location>
        <begin position="16"/>
        <end position="50"/>
    </location>
</feature>
<accession>A0A6A6GX74</accession>
<dbReference type="SMART" id="SM00456">
    <property type="entry name" value="WW"/>
    <property type="match status" value="1"/>
</dbReference>